<keyword evidence="5 9" id="KW-0798">TonB box</keyword>
<keyword evidence="6 8" id="KW-0472">Membrane</keyword>
<dbReference type="Pfam" id="PF07715">
    <property type="entry name" value="Plug"/>
    <property type="match status" value="1"/>
</dbReference>
<name>A0A1G8XGZ1_9PSED</name>
<evidence type="ECO:0000256" key="1">
    <source>
        <dbReference type="ARBA" id="ARBA00004571"/>
    </source>
</evidence>
<dbReference type="InterPro" id="IPR039426">
    <property type="entry name" value="TonB-dep_rcpt-like"/>
</dbReference>
<dbReference type="GO" id="GO:0015344">
    <property type="term" value="F:siderophore uptake transmembrane transporter activity"/>
    <property type="evidence" value="ECO:0007669"/>
    <property type="project" value="TreeGrafter"/>
</dbReference>
<evidence type="ECO:0000256" key="9">
    <source>
        <dbReference type="RuleBase" id="RU003357"/>
    </source>
</evidence>
<dbReference type="EMBL" id="FNFD01000003">
    <property type="protein sequence ID" value="SDJ89899.1"/>
    <property type="molecule type" value="Genomic_DNA"/>
</dbReference>
<dbReference type="Proteomes" id="UP000198706">
    <property type="component" value="Unassembled WGS sequence"/>
</dbReference>
<dbReference type="InterPro" id="IPR036942">
    <property type="entry name" value="Beta-barrel_TonB_sf"/>
</dbReference>
<dbReference type="Gene3D" id="2.170.130.10">
    <property type="entry name" value="TonB-dependent receptor, plug domain"/>
    <property type="match status" value="1"/>
</dbReference>
<gene>
    <name evidence="12" type="ORF">SAMN05216186_103181</name>
</gene>
<evidence type="ECO:0000259" key="10">
    <source>
        <dbReference type="Pfam" id="PF00593"/>
    </source>
</evidence>
<dbReference type="GO" id="GO:0044718">
    <property type="term" value="P:siderophore transmembrane transport"/>
    <property type="evidence" value="ECO:0007669"/>
    <property type="project" value="TreeGrafter"/>
</dbReference>
<evidence type="ECO:0000313" key="13">
    <source>
        <dbReference type="Proteomes" id="UP000198706"/>
    </source>
</evidence>
<keyword evidence="13" id="KW-1185">Reference proteome</keyword>
<keyword evidence="2 8" id="KW-0813">Transport</keyword>
<keyword evidence="4 8" id="KW-0812">Transmembrane</keyword>
<evidence type="ECO:0000256" key="6">
    <source>
        <dbReference type="ARBA" id="ARBA00023136"/>
    </source>
</evidence>
<evidence type="ECO:0000313" key="12">
    <source>
        <dbReference type="EMBL" id="SDJ89899.1"/>
    </source>
</evidence>
<protein>
    <submittedName>
        <fullName evidence="12">Iron complex outermembrane recepter protein</fullName>
    </submittedName>
</protein>
<comment type="subcellular location">
    <subcellularLocation>
        <location evidence="1 8">Cell outer membrane</location>
        <topology evidence="1 8">Multi-pass membrane protein</topology>
    </subcellularLocation>
</comment>
<comment type="similarity">
    <text evidence="8 9">Belongs to the TonB-dependent receptor family.</text>
</comment>
<dbReference type="Pfam" id="PF00593">
    <property type="entry name" value="TonB_dep_Rec_b-barrel"/>
    <property type="match status" value="1"/>
</dbReference>
<dbReference type="InterPro" id="IPR037066">
    <property type="entry name" value="Plug_dom_sf"/>
</dbReference>
<sequence>MSDHRSGSSGHYTEAWATGQSGFSDWQTRPARLTCGHPATAIRRFVVLPSLRTSLPITFFALLTGGHALADDLFLDDPDLPQVLTATRLKQAAAAVPGSMTVLDRQLIDASGARDIPELLRLVPGMLVGYRNGNQATVNYHGTNATEARRLQVLVDGRSQYRPGLATVDWSDIPVAIEDIERIEVFRGPNTVSYGANALMGVINIITRAPANSDGTRLKYTQGQRGIRDWYASQGFGQGGHDLRLSLSGQQDDGFDHDQFGQDYRDGRRLNRFNLSASHVLAADQTLDWQLAVKEGNKQRPNAYRPVFAGIPNGSDNADIEARDYAASLRWTFDASPDHSLYVQGYAQQWERLQEWRPCEATIAFSPQLGALWQIDPGYVEALTANIRRGVFSPPSGTAQQQSLATQVLQQLAGPGQQPVCGYIDQNTRETRYDLELQDTLSLSDRLRLVSGVNYRYDRAVSETYLGGRINNEVWRLFGHLEWRMSEHWLLQGGAMLESDQLSGSSLSPRLAANYLITPRHGLRAVYSEAVRSPDMFENNADWSYRLQSPSRPLQNDRYFARAQGSGTLDREIMRSRELGYNGQFEAPDLNVDIKLFHDEITRMISEPLRLVDFTPSNDNRISFDGAETQLDWRLGRQDRLRLTYAYIEFDASHRLDQRLTPRHSGSAGWLRDWGRGWSSALFYYGADQLNEYRFERVDLRVAKRLTLGRADLELSGVLQQRLDDEPLTWRENRYADRHLLYFSAELAF</sequence>
<evidence type="ECO:0000256" key="2">
    <source>
        <dbReference type="ARBA" id="ARBA00022448"/>
    </source>
</evidence>
<keyword evidence="7 8" id="KW-0998">Cell outer membrane</keyword>
<dbReference type="SUPFAM" id="SSF56935">
    <property type="entry name" value="Porins"/>
    <property type="match status" value="1"/>
</dbReference>
<keyword evidence="3 8" id="KW-1134">Transmembrane beta strand</keyword>
<evidence type="ECO:0000256" key="3">
    <source>
        <dbReference type="ARBA" id="ARBA00022452"/>
    </source>
</evidence>
<evidence type="ECO:0000256" key="8">
    <source>
        <dbReference type="PROSITE-ProRule" id="PRU01360"/>
    </source>
</evidence>
<reference evidence="12 13" key="1">
    <citation type="submission" date="2016-10" db="EMBL/GenBank/DDBJ databases">
        <authorList>
            <person name="de Groot N.N."/>
        </authorList>
    </citation>
    <scope>NUCLEOTIDE SEQUENCE [LARGE SCALE GENOMIC DNA]</scope>
    <source>
        <strain evidence="12 13">JCM 21544</strain>
    </source>
</reference>
<evidence type="ECO:0000256" key="4">
    <source>
        <dbReference type="ARBA" id="ARBA00022692"/>
    </source>
</evidence>
<organism evidence="12 13">
    <name type="scientific">Pseudomonas indica</name>
    <dbReference type="NCBI Taxonomy" id="137658"/>
    <lineage>
        <taxon>Bacteria</taxon>
        <taxon>Pseudomonadati</taxon>
        <taxon>Pseudomonadota</taxon>
        <taxon>Gammaproteobacteria</taxon>
        <taxon>Pseudomonadales</taxon>
        <taxon>Pseudomonadaceae</taxon>
        <taxon>Pseudomonas</taxon>
    </lineage>
</organism>
<dbReference type="PROSITE" id="PS52016">
    <property type="entry name" value="TONB_DEPENDENT_REC_3"/>
    <property type="match status" value="1"/>
</dbReference>
<proteinExistence type="inferred from homology"/>
<dbReference type="PANTHER" id="PTHR30069">
    <property type="entry name" value="TONB-DEPENDENT OUTER MEMBRANE RECEPTOR"/>
    <property type="match status" value="1"/>
</dbReference>
<accession>A0A1G8XGZ1</accession>
<dbReference type="STRING" id="137658.SAMN05216186_103181"/>
<evidence type="ECO:0000259" key="11">
    <source>
        <dbReference type="Pfam" id="PF07715"/>
    </source>
</evidence>
<dbReference type="Gene3D" id="2.40.170.20">
    <property type="entry name" value="TonB-dependent receptor, beta-barrel domain"/>
    <property type="match status" value="1"/>
</dbReference>
<dbReference type="AlphaFoldDB" id="A0A1G8XGZ1"/>
<feature type="domain" description="TonB-dependent receptor-like beta-barrel" evidence="10">
    <location>
        <begin position="249"/>
        <end position="707"/>
    </location>
</feature>
<feature type="domain" description="TonB-dependent receptor plug" evidence="11">
    <location>
        <begin position="95"/>
        <end position="202"/>
    </location>
</feature>
<evidence type="ECO:0000256" key="5">
    <source>
        <dbReference type="ARBA" id="ARBA00023077"/>
    </source>
</evidence>
<dbReference type="PANTHER" id="PTHR30069:SF27">
    <property type="entry name" value="BLL4766 PROTEIN"/>
    <property type="match status" value="1"/>
</dbReference>
<dbReference type="InterPro" id="IPR000531">
    <property type="entry name" value="Beta-barrel_TonB"/>
</dbReference>
<dbReference type="InterPro" id="IPR012910">
    <property type="entry name" value="Plug_dom"/>
</dbReference>
<evidence type="ECO:0000256" key="7">
    <source>
        <dbReference type="ARBA" id="ARBA00023237"/>
    </source>
</evidence>
<dbReference type="GO" id="GO:0009279">
    <property type="term" value="C:cell outer membrane"/>
    <property type="evidence" value="ECO:0007669"/>
    <property type="project" value="UniProtKB-SubCell"/>
</dbReference>